<evidence type="ECO:0000256" key="1">
    <source>
        <dbReference type="SAM" id="Phobius"/>
    </source>
</evidence>
<gene>
    <name evidence="2" type="ORF">MGWOODY_Hyp2244</name>
</gene>
<keyword evidence="1" id="KW-1133">Transmembrane helix</keyword>
<sequence>MIRISKIILILFVGLQGLFYALNNIVNFEAATSFVQGVLPMAGNEAYPNAFGPAISSPVLITIVLCFIILGELLVAAFSFKGAYDMFRVRGGSAEGFNDAKTWAIMGCVMALLVWFGLFMVIGGAYFQMWQTPLGAAAQGGAFQYAISSGIVLLFVNAPD</sequence>
<feature type="transmembrane region" description="Helical" evidence="1">
    <location>
        <begin position="133"/>
        <end position="156"/>
    </location>
</feature>
<feature type="transmembrane region" description="Helical" evidence="1">
    <location>
        <begin position="54"/>
        <end position="80"/>
    </location>
</feature>
<dbReference type="EMBL" id="CZQD01000046">
    <property type="protein sequence ID" value="CUS57548.1"/>
    <property type="molecule type" value="Genomic_DNA"/>
</dbReference>
<organism evidence="2">
    <name type="scientific">hydrothermal vent metagenome</name>
    <dbReference type="NCBI Taxonomy" id="652676"/>
    <lineage>
        <taxon>unclassified sequences</taxon>
        <taxon>metagenomes</taxon>
        <taxon>ecological metagenomes</taxon>
    </lineage>
</organism>
<dbReference type="AlphaFoldDB" id="A0A160U1T0"/>
<name>A0A160U1T0_9ZZZZ</name>
<proteinExistence type="predicted"/>
<dbReference type="Pfam" id="PF09933">
    <property type="entry name" value="DUF2165"/>
    <property type="match status" value="1"/>
</dbReference>
<dbReference type="InterPro" id="IPR018681">
    <property type="entry name" value="DUF2165_transmembrane"/>
</dbReference>
<keyword evidence="1" id="KW-0472">Membrane</keyword>
<accession>A0A160U1T0</accession>
<feature type="transmembrane region" description="Helical" evidence="1">
    <location>
        <begin position="103"/>
        <end position="127"/>
    </location>
</feature>
<keyword evidence="1" id="KW-0812">Transmembrane</keyword>
<evidence type="ECO:0000313" key="2">
    <source>
        <dbReference type="EMBL" id="CUS57548.1"/>
    </source>
</evidence>
<reference evidence="2" key="1">
    <citation type="submission" date="2015-10" db="EMBL/GenBank/DDBJ databases">
        <authorList>
            <person name="Gilbert D.G."/>
        </authorList>
    </citation>
    <scope>NUCLEOTIDE SEQUENCE</scope>
</reference>
<protein>
    <submittedName>
        <fullName evidence="2">Conserved putative membrane protein</fullName>
    </submittedName>
</protein>